<dbReference type="EMBL" id="CP038488">
    <property type="protein sequence ID" value="QFZ29210.1"/>
    <property type="molecule type" value="Genomic_DNA"/>
</dbReference>
<gene>
    <name evidence="1" type="ORF">EJF14_50439</name>
</gene>
<reference evidence="2" key="1">
    <citation type="journal article" date="2019" name="MBio">
        <title>Comparative genomics for the elucidation of multidrug resistance (MDR) in Candida lusitaniae.</title>
        <authorList>
            <person name="Kannan A."/>
            <person name="Asner S.A."/>
            <person name="Trachsel E."/>
            <person name="Kelly S."/>
            <person name="Parker J."/>
            <person name="Sanglard D."/>
        </authorList>
    </citation>
    <scope>NUCLEOTIDE SEQUENCE [LARGE SCALE GENOMIC DNA]</scope>
    <source>
        <strain evidence="2">P1</strain>
    </source>
</reference>
<dbReference type="Proteomes" id="UP000326582">
    <property type="component" value="Chromosome 5"/>
</dbReference>
<protein>
    <submittedName>
        <fullName evidence="1">Uncharacterized protein</fullName>
    </submittedName>
</protein>
<evidence type="ECO:0000313" key="1">
    <source>
        <dbReference type="EMBL" id="QFZ29210.1"/>
    </source>
</evidence>
<evidence type="ECO:0000313" key="2">
    <source>
        <dbReference type="Proteomes" id="UP000326582"/>
    </source>
</evidence>
<accession>A0ACD0WPJ7</accession>
<keyword evidence="2" id="KW-1185">Reference proteome</keyword>
<organism evidence="1 2">
    <name type="scientific">Clavispora lusitaniae</name>
    <name type="common">Candida lusitaniae</name>
    <dbReference type="NCBI Taxonomy" id="36911"/>
    <lineage>
        <taxon>Eukaryota</taxon>
        <taxon>Fungi</taxon>
        <taxon>Dikarya</taxon>
        <taxon>Ascomycota</taxon>
        <taxon>Saccharomycotina</taxon>
        <taxon>Pichiomycetes</taxon>
        <taxon>Metschnikowiaceae</taxon>
        <taxon>Clavispora</taxon>
    </lineage>
</organism>
<name>A0ACD0WPJ7_CLALS</name>
<proteinExistence type="predicted"/>
<sequence length="251" mass="28485">MMNVFFIRVCTHFTNKYIHCVMHFLPKILPFLLFMLTVEGQDFVSAENQYLKESLQSPSWATLIPVTANLRPTQTIVKMNSTPRTSIMKIVPVSTSEENLNEKDIDLAFKTTSAFDLSETDPWRGDSQSDKTKSPELSVVQTSGNLSLVSYTPAIESKTTNTHHKKSETRATDLHLMNTSVRTSILPTHHNRSVPFPVYNKSNKSWLSETKIHHLFRNPLKRIRQTVAESSSPEHKVSVLFVLLAFVIAIV</sequence>